<evidence type="ECO:0000313" key="2">
    <source>
        <dbReference type="Proteomes" id="UP000001055"/>
    </source>
</evidence>
<sequence>MRVVGQRLFEANSAGSASSEQFTLALQSGRQARRGDDCSGGSHWRLRLIATLHETRGTEHLRAFACHPPTPRVRQRSAVPAPPATTASTWSPIRIFLFRATFPGIGASPAQSLLV</sequence>
<dbReference type="RefSeq" id="XP_001802100.1">
    <property type="nucleotide sequence ID" value="XM_001802048.1"/>
</dbReference>
<name>Q0U8Q1_PHANO</name>
<protein>
    <submittedName>
        <fullName evidence="1">Uncharacterized protein</fullName>
    </submittedName>
</protein>
<dbReference type="InParanoid" id="Q0U8Q1"/>
<evidence type="ECO:0000313" key="1">
    <source>
        <dbReference type="EMBL" id="EAT80907.1"/>
    </source>
</evidence>
<proteinExistence type="predicted"/>
<dbReference type="KEGG" id="pno:SNOG_11863"/>
<organism evidence="1 2">
    <name type="scientific">Phaeosphaeria nodorum (strain SN15 / ATCC MYA-4574 / FGSC 10173)</name>
    <name type="common">Glume blotch fungus</name>
    <name type="synonym">Parastagonospora nodorum</name>
    <dbReference type="NCBI Taxonomy" id="321614"/>
    <lineage>
        <taxon>Eukaryota</taxon>
        <taxon>Fungi</taxon>
        <taxon>Dikarya</taxon>
        <taxon>Ascomycota</taxon>
        <taxon>Pezizomycotina</taxon>
        <taxon>Dothideomycetes</taxon>
        <taxon>Pleosporomycetidae</taxon>
        <taxon>Pleosporales</taxon>
        <taxon>Pleosporineae</taxon>
        <taxon>Phaeosphaeriaceae</taxon>
        <taxon>Parastagonospora</taxon>
    </lineage>
</organism>
<dbReference type="Proteomes" id="UP000001055">
    <property type="component" value="Unassembled WGS sequence"/>
</dbReference>
<accession>Q0U8Q1</accession>
<dbReference type="HOGENOM" id="CLU_2109878_0_0_1"/>
<gene>
    <name evidence="1" type="ORF">SNOG_11863</name>
</gene>
<dbReference type="AlphaFoldDB" id="Q0U8Q1"/>
<reference evidence="2" key="1">
    <citation type="journal article" date="2007" name="Plant Cell">
        <title>Dothideomycete-plant interactions illuminated by genome sequencing and EST analysis of the wheat pathogen Stagonospora nodorum.</title>
        <authorList>
            <person name="Hane J.K."/>
            <person name="Lowe R.G."/>
            <person name="Solomon P.S."/>
            <person name="Tan K.C."/>
            <person name="Schoch C.L."/>
            <person name="Spatafora J.W."/>
            <person name="Crous P.W."/>
            <person name="Kodira C."/>
            <person name="Birren B.W."/>
            <person name="Galagan J.E."/>
            <person name="Torriani S.F."/>
            <person name="McDonald B.A."/>
            <person name="Oliver R.P."/>
        </authorList>
    </citation>
    <scope>NUCLEOTIDE SEQUENCE [LARGE SCALE GENOMIC DNA]</scope>
    <source>
        <strain evidence="2">SN15 / ATCC MYA-4574 / FGSC 10173</strain>
    </source>
</reference>
<dbReference type="EMBL" id="CH445344">
    <property type="protein sequence ID" value="EAT80907.1"/>
    <property type="molecule type" value="Genomic_DNA"/>
</dbReference>
<dbReference type="GeneID" id="5979008"/>